<protein>
    <submittedName>
        <fullName evidence="6">Helix-turn-helix domain-containing protein</fullName>
    </submittedName>
</protein>
<feature type="domain" description="HTH araC/xylS-type" evidence="5">
    <location>
        <begin position="222"/>
        <end position="330"/>
    </location>
</feature>
<dbReference type="Pfam" id="PF12833">
    <property type="entry name" value="HTH_18"/>
    <property type="match status" value="1"/>
</dbReference>
<dbReference type="InterPro" id="IPR009057">
    <property type="entry name" value="Homeodomain-like_sf"/>
</dbReference>
<keyword evidence="4" id="KW-0472">Membrane</keyword>
<dbReference type="PRINTS" id="PR00032">
    <property type="entry name" value="HTHARAC"/>
</dbReference>
<dbReference type="Gene3D" id="1.10.10.60">
    <property type="entry name" value="Homeodomain-like"/>
    <property type="match status" value="2"/>
</dbReference>
<comment type="caution">
    <text evidence="6">The sequence shown here is derived from an EMBL/GenBank/DDBJ whole genome shotgun (WGS) entry which is preliminary data.</text>
</comment>
<dbReference type="Proteomes" id="UP001595548">
    <property type="component" value="Unassembled WGS sequence"/>
</dbReference>
<dbReference type="PANTHER" id="PTHR43280">
    <property type="entry name" value="ARAC-FAMILY TRANSCRIPTIONAL REGULATOR"/>
    <property type="match status" value="1"/>
</dbReference>
<feature type="transmembrane region" description="Helical" evidence="4">
    <location>
        <begin position="71"/>
        <end position="91"/>
    </location>
</feature>
<sequence>MSHTLLSAFIASLALGQIVFLLTYNPAIFNRLNPVIGDTGYGLLALTFYLHGPLLYHYVRALTAEQYPWCWQYAVPGVVCVVLVVIDPLHYSAVLQQMFWRPFVLVGVVGFLLSVCYGVATLAYIRQYSQRLRDRFCTIDTMEYGWLRVMSWGFVVVWVIEVLPPFFYPWAPWWLQQWVTHLPGLLELMLVCFVVFSGLFYARFTRVISEPKAVAGADECNETLAEQIRERMVNEQLYAQPRLNVERLATQLGLPARQLSHIINRHFNKNFYEFINDYRIAEVKIRLGSEQWRDRSVQEIYESVGFRSRSSFFTLFRKQVGVTPSQYRDQAG</sequence>
<reference evidence="7" key="1">
    <citation type="journal article" date="2019" name="Int. J. Syst. Evol. Microbiol.">
        <title>The Global Catalogue of Microorganisms (GCM) 10K type strain sequencing project: providing services to taxonomists for standard genome sequencing and annotation.</title>
        <authorList>
            <consortium name="The Broad Institute Genomics Platform"/>
            <consortium name="The Broad Institute Genome Sequencing Center for Infectious Disease"/>
            <person name="Wu L."/>
            <person name="Ma J."/>
        </authorList>
    </citation>
    <scope>NUCLEOTIDE SEQUENCE [LARGE SCALE GENOMIC DNA]</scope>
    <source>
        <strain evidence="7">KCTC 52141</strain>
    </source>
</reference>
<keyword evidence="4" id="KW-1133">Transmembrane helix</keyword>
<dbReference type="RefSeq" id="WP_382418303.1">
    <property type="nucleotide sequence ID" value="NZ_AP031500.1"/>
</dbReference>
<proteinExistence type="predicted"/>
<evidence type="ECO:0000256" key="1">
    <source>
        <dbReference type="ARBA" id="ARBA00023015"/>
    </source>
</evidence>
<feature type="transmembrane region" description="Helical" evidence="4">
    <location>
        <begin position="146"/>
        <end position="168"/>
    </location>
</feature>
<keyword evidence="1" id="KW-0805">Transcription regulation</keyword>
<keyword evidence="7" id="KW-1185">Reference proteome</keyword>
<dbReference type="SUPFAM" id="SSF46689">
    <property type="entry name" value="Homeodomain-like"/>
    <property type="match status" value="1"/>
</dbReference>
<feature type="transmembrane region" description="Helical" evidence="4">
    <location>
        <begin position="103"/>
        <end position="125"/>
    </location>
</feature>
<evidence type="ECO:0000313" key="7">
    <source>
        <dbReference type="Proteomes" id="UP001595548"/>
    </source>
</evidence>
<dbReference type="InterPro" id="IPR020449">
    <property type="entry name" value="Tscrpt_reg_AraC-type_HTH"/>
</dbReference>
<dbReference type="EMBL" id="JBHRTL010000031">
    <property type="protein sequence ID" value="MFC3156862.1"/>
    <property type="molecule type" value="Genomic_DNA"/>
</dbReference>
<dbReference type="PANTHER" id="PTHR43280:SF29">
    <property type="entry name" value="ARAC-FAMILY TRANSCRIPTIONAL REGULATOR"/>
    <property type="match status" value="1"/>
</dbReference>
<evidence type="ECO:0000256" key="2">
    <source>
        <dbReference type="ARBA" id="ARBA00023125"/>
    </source>
</evidence>
<accession>A0ABV7HYV4</accession>
<dbReference type="InterPro" id="IPR018060">
    <property type="entry name" value="HTH_AraC"/>
</dbReference>
<evidence type="ECO:0000256" key="3">
    <source>
        <dbReference type="ARBA" id="ARBA00023163"/>
    </source>
</evidence>
<keyword evidence="4" id="KW-0812">Transmembrane</keyword>
<keyword evidence="2" id="KW-0238">DNA-binding</keyword>
<keyword evidence="3" id="KW-0804">Transcription</keyword>
<dbReference type="PROSITE" id="PS01124">
    <property type="entry name" value="HTH_ARAC_FAMILY_2"/>
    <property type="match status" value="1"/>
</dbReference>
<dbReference type="SMART" id="SM00342">
    <property type="entry name" value="HTH_ARAC"/>
    <property type="match status" value="1"/>
</dbReference>
<evidence type="ECO:0000256" key="4">
    <source>
        <dbReference type="SAM" id="Phobius"/>
    </source>
</evidence>
<feature type="transmembrane region" description="Helical" evidence="4">
    <location>
        <begin position="180"/>
        <end position="202"/>
    </location>
</feature>
<feature type="transmembrane region" description="Helical" evidence="4">
    <location>
        <begin position="40"/>
        <end position="59"/>
    </location>
</feature>
<organism evidence="6 7">
    <name type="scientific">Gilvimarinus japonicus</name>
    <dbReference type="NCBI Taxonomy" id="1796469"/>
    <lineage>
        <taxon>Bacteria</taxon>
        <taxon>Pseudomonadati</taxon>
        <taxon>Pseudomonadota</taxon>
        <taxon>Gammaproteobacteria</taxon>
        <taxon>Cellvibrionales</taxon>
        <taxon>Cellvibrionaceae</taxon>
        <taxon>Gilvimarinus</taxon>
    </lineage>
</organism>
<gene>
    <name evidence="6" type="ORF">ACFOEB_16750</name>
</gene>
<name>A0ABV7HYV4_9GAMM</name>
<evidence type="ECO:0000313" key="6">
    <source>
        <dbReference type="EMBL" id="MFC3156862.1"/>
    </source>
</evidence>
<evidence type="ECO:0000259" key="5">
    <source>
        <dbReference type="PROSITE" id="PS01124"/>
    </source>
</evidence>